<evidence type="ECO:0000313" key="10">
    <source>
        <dbReference type="Proteomes" id="UP000033616"/>
    </source>
</evidence>
<evidence type="ECO:0000256" key="6">
    <source>
        <dbReference type="PIRNR" id="PIRNR005651"/>
    </source>
</evidence>
<keyword evidence="10" id="KW-1185">Reference proteome</keyword>
<reference evidence="9 10" key="1">
    <citation type="submission" date="2015-02" db="EMBL/GenBank/DDBJ databases">
        <title>Genome Sequencing of Rickettsiales.</title>
        <authorList>
            <person name="Daugherty S.C."/>
            <person name="Su Q."/>
            <person name="Abolude K."/>
            <person name="Beier-Sexton M."/>
            <person name="Carlyon J.A."/>
            <person name="Carter R."/>
            <person name="Day N.P."/>
            <person name="Dumler S.J."/>
            <person name="Dyachenko V."/>
            <person name="Godinez A."/>
            <person name="Kurtti T.J."/>
            <person name="Lichay M."/>
            <person name="Mullins K.E."/>
            <person name="Ott S."/>
            <person name="Pappas-Brown V."/>
            <person name="Paris D.H."/>
            <person name="Patel P."/>
            <person name="Richards A.L."/>
            <person name="Sadzewicz L."/>
            <person name="Sears K."/>
            <person name="Seidman D."/>
            <person name="Sengamalay N."/>
            <person name="Stenos J."/>
            <person name="Tallon L.J."/>
            <person name="Vincent G."/>
            <person name="Fraser C.M."/>
            <person name="Munderloh U."/>
            <person name="Dunning-Hotopp J.C."/>
        </authorList>
    </citation>
    <scope>NUCLEOTIDE SEQUENCE [LARGE SCALE GENOMIC DNA]</scope>
    <source>
        <strain evidence="9 10">Fuller</strain>
    </source>
</reference>
<dbReference type="SUPFAM" id="SSF117892">
    <property type="entry name" value="Band 7/SPFH domain"/>
    <property type="match status" value="1"/>
</dbReference>
<proteinExistence type="inferred from homology"/>
<dbReference type="EMBL" id="LANP01000010">
    <property type="protein sequence ID" value="KJV56377.1"/>
    <property type="molecule type" value="Genomic_DNA"/>
</dbReference>
<accession>A0A0F3MLM6</accession>
<evidence type="ECO:0000256" key="5">
    <source>
        <dbReference type="ARBA" id="ARBA00023136"/>
    </source>
</evidence>
<keyword evidence="3 7" id="KW-0812">Transmembrane</keyword>
<feature type="transmembrane region" description="Helical" evidence="7">
    <location>
        <begin position="7"/>
        <end position="26"/>
    </location>
</feature>
<evidence type="ECO:0000256" key="1">
    <source>
        <dbReference type="ARBA" id="ARBA00004167"/>
    </source>
</evidence>
<dbReference type="PRINTS" id="PR00721">
    <property type="entry name" value="STOMATIN"/>
</dbReference>
<dbReference type="SMART" id="SM00244">
    <property type="entry name" value="PHB"/>
    <property type="match status" value="1"/>
</dbReference>
<dbReference type="InterPro" id="IPR010200">
    <property type="entry name" value="HflC"/>
</dbReference>
<dbReference type="PATRIC" id="fig|1359168.3.peg.1271"/>
<dbReference type="AlphaFoldDB" id="A0A0F3MLM6"/>
<comment type="function">
    <text evidence="6">HflC and HflK could regulate a protease.</text>
</comment>
<dbReference type="InterPro" id="IPR001107">
    <property type="entry name" value="Band_7"/>
</dbReference>
<dbReference type="Proteomes" id="UP000033616">
    <property type="component" value="Unassembled WGS sequence"/>
</dbReference>
<dbReference type="Pfam" id="PF01145">
    <property type="entry name" value="Band_7"/>
    <property type="match status" value="1"/>
</dbReference>
<dbReference type="PIRSF" id="PIRSF005651">
    <property type="entry name" value="HflC"/>
    <property type="match status" value="1"/>
</dbReference>
<dbReference type="STRING" id="1359168.OCHUTO_0499"/>
<dbReference type="OrthoDB" id="9812991at2"/>
<evidence type="ECO:0000256" key="3">
    <source>
        <dbReference type="ARBA" id="ARBA00022692"/>
    </source>
</evidence>
<evidence type="ECO:0000256" key="4">
    <source>
        <dbReference type="ARBA" id="ARBA00022989"/>
    </source>
</evidence>
<dbReference type="GO" id="GO:0016020">
    <property type="term" value="C:membrane"/>
    <property type="evidence" value="ECO:0007669"/>
    <property type="project" value="UniProtKB-SubCell"/>
</dbReference>
<evidence type="ECO:0000256" key="7">
    <source>
        <dbReference type="SAM" id="Phobius"/>
    </source>
</evidence>
<dbReference type="PANTHER" id="PTHR42911">
    <property type="entry name" value="MODULATOR OF FTSH PROTEASE HFLC"/>
    <property type="match status" value="1"/>
</dbReference>
<keyword evidence="4 7" id="KW-1133">Transmembrane helix</keyword>
<dbReference type="Gene3D" id="3.30.479.30">
    <property type="entry name" value="Band 7 domain"/>
    <property type="match status" value="1"/>
</dbReference>
<organism evidence="9 10">
    <name type="scientific">Orientia chuto str. Dubai</name>
    <dbReference type="NCBI Taxonomy" id="1359168"/>
    <lineage>
        <taxon>Bacteria</taxon>
        <taxon>Pseudomonadati</taxon>
        <taxon>Pseudomonadota</taxon>
        <taxon>Alphaproteobacteria</taxon>
        <taxon>Rickettsiales</taxon>
        <taxon>Rickettsiaceae</taxon>
        <taxon>Rickettsieae</taxon>
        <taxon>Orientia</taxon>
    </lineage>
</organism>
<comment type="caution">
    <text evidence="9">The sequence shown here is derived from an EMBL/GenBank/DDBJ whole genome shotgun (WGS) entry which is preliminary data.</text>
</comment>
<comment type="subcellular location">
    <subcellularLocation>
        <location evidence="1">Membrane</location>
        <topology evidence="1">Single-pass membrane protein</topology>
    </subcellularLocation>
</comment>
<feature type="domain" description="Band 7" evidence="8">
    <location>
        <begin position="23"/>
        <end position="185"/>
    </location>
</feature>
<keyword evidence="5 7" id="KW-0472">Membrane</keyword>
<gene>
    <name evidence="9" type="primary">hflC</name>
    <name evidence="9" type="ORF">OCHUTO_0499</name>
</gene>
<comment type="similarity">
    <text evidence="2 6">Belongs to the band 7/mec-2 family. HflC subfamily.</text>
</comment>
<dbReference type="InterPro" id="IPR036013">
    <property type="entry name" value="Band_7/SPFH_dom_sf"/>
</dbReference>
<evidence type="ECO:0000313" key="9">
    <source>
        <dbReference type="EMBL" id="KJV56377.1"/>
    </source>
</evidence>
<dbReference type="RefSeq" id="WP_045797201.1">
    <property type="nucleotide sequence ID" value="NZ_LANP01000010.1"/>
</dbReference>
<dbReference type="PANTHER" id="PTHR42911:SF1">
    <property type="entry name" value="MODULATOR OF FTSH PROTEASE HFLC"/>
    <property type="match status" value="1"/>
</dbReference>
<evidence type="ECO:0000259" key="8">
    <source>
        <dbReference type="SMART" id="SM00244"/>
    </source>
</evidence>
<dbReference type="InterPro" id="IPR001972">
    <property type="entry name" value="Stomatin_HflK_fam"/>
</dbReference>
<dbReference type="CDD" id="cd03405">
    <property type="entry name" value="SPFH_HflC"/>
    <property type="match status" value="1"/>
</dbReference>
<name>A0A0F3MLM6_9RICK</name>
<sequence>MTIKKVYLIKIIAITVIVLALFNSIFQVMQHQYAVVFQFGEAIKVISEPGLKFKIPFIQNVLYFDKRLVSVEVSAKELTASDGKRVIVNAFAKFKIIDPITFFKTVYNHNGVKVRLNKIIESAMRKVIGRATFITLLSKQRSEIMADIYDLVNKEGKSFGVDVIDVRISRTDLPKENSAAIYQRMQTEREKEAKQIRAEGKEEAVRIRSKADKECDIILADSYKQAKILEGDGDAEASRIYNSVYSQDPEFYRFYQSLLTYSKVLSKDDTTFVVSPNSELFKFLNLSNINIKG</sequence>
<evidence type="ECO:0000256" key="2">
    <source>
        <dbReference type="ARBA" id="ARBA00007862"/>
    </source>
</evidence>
<protein>
    <recommendedName>
        <fullName evidence="6">Protein HflC</fullName>
    </recommendedName>
</protein>